<dbReference type="AlphaFoldDB" id="A0A5B7YHV2"/>
<dbReference type="EMBL" id="CP039852">
    <property type="protein sequence ID" value="QCZ95257.1"/>
    <property type="molecule type" value="Genomic_DNA"/>
</dbReference>
<keyword evidence="1" id="KW-0808">Transferase</keyword>
<reference evidence="1 2" key="1">
    <citation type="submission" date="2019-04" db="EMBL/GenBank/DDBJ databases">
        <title>Salinimonas iocasae sp. nov., a halophilic bacterium isolated from the outer tube casing of tubeworms in Okinawa Trough.</title>
        <authorList>
            <person name="Zhang H."/>
            <person name="Wang H."/>
            <person name="Li C."/>
        </authorList>
    </citation>
    <scope>NUCLEOTIDE SEQUENCE [LARGE SCALE GENOMIC DNA]</scope>
    <source>
        <strain evidence="1 2">KX18D6</strain>
    </source>
</reference>
<dbReference type="OrthoDB" id="5567366at2"/>
<proteinExistence type="predicted"/>
<gene>
    <name evidence="1" type="ORF">FBQ74_14520</name>
</gene>
<keyword evidence="2" id="KW-1185">Reference proteome</keyword>
<dbReference type="Proteomes" id="UP000304912">
    <property type="component" value="Chromosome"/>
</dbReference>
<sequence length="209" mass="23866">MTQLKNWFASFDYPHLVLGYGSLMNADSRQRFSNIEHQGVMVTVEGFYRAWVTRSWQEQQTYVGALPETGATLNAQLIPTPLSPALAEREKDYTFTQVSADAISTDFTRDAHDYLLQRLSDKQLWICQTLDVHPAEPDFPVSQTYIDTCLAGCLSHGGKPQAQAFVRLTRQWPAHVKQDRLQPFYPRPGRVSTDEHNQIDTLLQEVLHD</sequence>
<evidence type="ECO:0000313" key="1">
    <source>
        <dbReference type="EMBL" id="QCZ95257.1"/>
    </source>
</evidence>
<organism evidence="1 2">
    <name type="scientific">Salinimonas iocasae</name>
    <dbReference type="NCBI Taxonomy" id="2572577"/>
    <lineage>
        <taxon>Bacteria</taxon>
        <taxon>Pseudomonadati</taxon>
        <taxon>Pseudomonadota</taxon>
        <taxon>Gammaproteobacteria</taxon>
        <taxon>Alteromonadales</taxon>
        <taxon>Alteromonadaceae</taxon>
        <taxon>Alteromonas/Salinimonas group</taxon>
        <taxon>Salinimonas</taxon>
    </lineage>
</organism>
<dbReference type="KEGG" id="salk:FBQ74_14520"/>
<dbReference type="GO" id="GO:0016740">
    <property type="term" value="F:transferase activity"/>
    <property type="evidence" value="ECO:0007669"/>
    <property type="project" value="UniProtKB-KW"/>
</dbReference>
<name>A0A5B7YHV2_9ALTE</name>
<accession>A0A5B7YHV2</accession>
<protein>
    <submittedName>
        <fullName evidence="1">Gamma-glutamylcyclotransferase</fullName>
    </submittedName>
</protein>
<evidence type="ECO:0000313" key="2">
    <source>
        <dbReference type="Proteomes" id="UP000304912"/>
    </source>
</evidence>